<evidence type="ECO:0000313" key="3">
    <source>
        <dbReference type="EMBL" id="GFR83914.1"/>
    </source>
</evidence>
<feature type="region of interest" description="Disordered" evidence="1">
    <location>
        <begin position="48"/>
        <end position="72"/>
    </location>
</feature>
<organism evidence="3 4">
    <name type="scientific">Elysia marginata</name>
    <dbReference type="NCBI Taxonomy" id="1093978"/>
    <lineage>
        <taxon>Eukaryota</taxon>
        <taxon>Metazoa</taxon>
        <taxon>Spiralia</taxon>
        <taxon>Lophotrochozoa</taxon>
        <taxon>Mollusca</taxon>
        <taxon>Gastropoda</taxon>
        <taxon>Heterobranchia</taxon>
        <taxon>Euthyneura</taxon>
        <taxon>Panpulmonata</taxon>
        <taxon>Sacoglossa</taxon>
        <taxon>Placobranchoidea</taxon>
        <taxon>Plakobranchidae</taxon>
        <taxon>Elysia</taxon>
    </lineage>
</organism>
<comment type="caution">
    <text evidence="3">The sequence shown here is derived from an EMBL/GenBank/DDBJ whole genome shotgun (WGS) entry which is preliminary data.</text>
</comment>
<dbReference type="EMBL" id="BMAT01001364">
    <property type="protein sequence ID" value="GFR83914.1"/>
    <property type="molecule type" value="Genomic_DNA"/>
</dbReference>
<feature type="transmembrane region" description="Helical" evidence="2">
    <location>
        <begin position="99"/>
        <end position="121"/>
    </location>
</feature>
<name>A0AAV4GEH1_9GAST</name>
<gene>
    <name evidence="3" type="ORF">ElyMa_000659400</name>
</gene>
<feature type="transmembrane region" description="Helical" evidence="2">
    <location>
        <begin position="127"/>
        <end position="158"/>
    </location>
</feature>
<keyword evidence="2" id="KW-0472">Membrane</keyword>
<keyword evidence="2" id="KW-1133">Transmembrane helix</keyword>
<accession>A0AAV4GEH1</accession>
<reference evidence="3 4" key="1">
    <citation type="journal article" date="2021" name="Elife">
        <title>Chloroplast acquisition without the gene transfer in kleptoplastic sea slugs, Plakobranchus ocellatus.</title>
        <authorList>
            <person name="Maeda T."/>
            <person name="Takahashi S."/>
            <person name="Yoshida T."/>
            <person name="Shimamura S."/>
            <person name="Takaki Y."/>
            <person name="Nagai Y."/>
            <person name="Toyoda A."/>
            <person name="Suzuki Y."/>
            <person name="Arimoto A."/>
            <person name="Ishii H."/>
            <person name="Satoh N."/>
            <person name="Nishiyama T."/>
            <person name="Hasebe M."/>
            <person name="Maruyama T."/>
            <person name="Minagawa J."/>
            <person name="Obokata J."/>
            <person name="Shigenobu S."/>
        </authorList>
    </citation>
    <scope>NUCLEOTIDE SEQUENCE [LARGE SCALE GENOMIC DNA]</scope>
</reference>
<keyword evidence="4" id="KW-1185">Reference proteome</keyword>
<evidence type="ECO:0000256" key="2">
    <source>
        <dbReference type="SAM" id="Phobius"/>
    </source>
</evidence>
<sequence length="160" mass="16560">MKKKFAFTLTSRTSTKSSPVLIPGRKTTEQDRAITALLKHSDSVIGPERDGAGWSGTERTERDGRSFNIGSNNGKNTIPSPAVGVTEIVPVVPGSSRSVIIVMVAVGVEAAAVVVVVVPGSSRSKIIVVRVVVVVVVVVVLVVVAAAAAVVVIVVVIVKK</sequence>
<evidence type="ECO:0000313" key="4">
    <source>
        <dbReference type="Proteomes" id="UP000762676"/>
    </source>
</evidence>
<keyword evidence="2" id="KW-0812">Transmembrane</keyword>
<evidence type="ECO:0000256" key="1">
    <source>
        <dbReference type="SAM" id="MobiDB-lite"/>
    </source>
</evidence>
<protein>
    <submittedName>
        <fullName evidence="3">Uncharacterized protein</fullName>
    </submittedName>
</protein>
<dbReference type="AlphaFoldDB" id="A0AAV4GEH1"/>
<dbReference type="Proteomes" id="UP000762676">
    <property type="component" value="Unassembled WGS sequence"/>
</dbReference>
<proteinExistence type="predicted"/>